<reference evidence="1 2" key="1">
    <citation type="journal article" date="2019" name="Int. J. Syst. Evol. Microbiol.">
        <title>The Global Catalogue of Microorganisms (GCM) 10K type strain sequencing project: providing services to taxonomists for standard genome sequencing and annotation.</title>
        <authorList>
            <consortium name="The Broad Institute Genomics Platform"/>
            <consortium name="The Broad Institute Genome Sequencing Center for Infectious Disease"/>
            <person name="Wu L."/>
            <person name="Ma J."/>
        </authorList>
    </citation>
    <scope>NUCLEOTIDE SEQUENCE [LARGE SCALE GENOMIC DNA]</scope>
    <source>
        <strain evidence="1 2">JCM 11896</strain>
    </source>
</reference>
<organism evidence="1 2">
    <name type="scientific">Pseudonocardia kongjuensis</name>
    <dbReference type="NCBI Taxonomy" id="102227"/>
    <lineage>
        <taxon>Bacteria</taxon>
        <taxon>Bacillati</taxon>
        <taxon>Actinomycetota</taxon>
        <taxon>Actinomycetes</taxon>
        <taxon>Pseudonocardiales</taxon>
        <taxon>Pseudonocardiaceae</taxon>
        <taxon>Pseudonocardia</taxon>
    </lineage>
</organism>
<keyword evidence="2" id="KW-1185">Reference proteome</keyword>
<name>A0ABN1XIN0_9PSEU</name>
<dbReference type="RefSeq" id="WP_344018930.1">
    <property type="nucleotide sequence ID" value="NZ_BAAAJK010000004.1"/>
</dbReference>
<dbReference type="Proteomes" id="UP001501414">
    <property type="component" value="Unassembled WGS sequence"/>
</dbReference>
<comment type="caution">
    <text evidence="1">The sequence shown here is derived from an EMBL/GenBank/DDBJ whole genome shotgun (WGS) entry which is preliminary data.</text>
</comment>
<evidence type="ECO:0000313" key="1">
    <source>
        <dbReference type="EMBL" id="GAA1382724.1"/>
    </source>
</evidence>
<accession>A0ABN1XIN0</accession>
<proteinExistence type="predicted"/>
<dbReference type="EMBL" id="BAAAJK010000004">
    <property type="protein sequence ID" value="GAA1382724.1"/>
    <property type="molecule type" value="Genomic_DNA"/>
</dbReference>
<protein>
    <submittedName>
        <fullName evidence="1">Uncharacterized protein</fullName>
    </submittedName>
</protein>
<sequence length="120" mass="13094">MAVRRPRPRTVLLVLLIPAALVSGGLLLLAHLLTRVQHWEGEFPAQVRYVDEADGTMSVRLSPPGPPDALPSGFVRSDRIELLPGVRAGDPLVCHVRQTYIANKHLATGSDTELLSCRRA</sequence>
<evidence type="ECO:0000313" key="2">
    <source>
        <dbReference type="Proteomes" id="UP001501414"/>
    </source>
</evidence>
<gene>
    <name evidence="1" type="ORF">GCM10009613_10960</name>
</gene>